<dbReference type="Proteomes" id="UP000320055">
    <property type="component" value="Unassembled WGS sequence"/>
</dbReference>
<dbReference type="InterPro" id="IPR001296">
    <property type="entry name" value="Glyco_trans_1"/>
</dbReference>
<dbReference type="SUPFAM" id="SSF53756">
    <property type="entry name" value="UDP-Glycosyltransferase/glycogen phosphorylase"/>
    <property type="match status" value="1"/>
</dbReference>
<dbReference type="AlphaFoldDB" id="A0A563VMP7"/>
<proteinExistence type="predicted"/>
<accession>A0A563VMP7</accession>
<organism evidence="3 4">
    <name type="scientific">Hyella patelloides LEGE 07179</name>
    <dbReference type="NCBI Taxonomy" id="945734"/>
    <lineage>
        <taxon>Bacteria</taxon>
        <taxon>Bacillati</taxon>
        <taxon>Cyanobacteriota</taxon>
        <taxon>Cyanophyceae</taxon>
        <taxon>Pleurocapsales</taxon>
        <taxon>Hyellaceae</taxon>
        <taxon>Hyella</taxon>
    </lineage>
</organism>
<dbReference type="RefSeq" id="WP_222426913.1">
    <property type="nucleotide sequence ID" value="NZ_LR213778.1"/>
</dbReference>
<feature type="domain" description="Glycosyl transferase family 1" evidence="2">
    <location>
        <begin position="238"/>
        <end position="409"/>
    </location>
</feature>
<dbReference type="GO" id="GO:0009103">
    <property type="term" value="P:lipopolysaccharide biosynthetic process"/>
    <property type="evidence" value="ECO:0007669"/>
    <property type="project" value="TreeGrafter"/>
</dbReference>
<dbReference type="Gene3D" id="3.40.50.2000">
    <property type="entry name" value="Glycogen Phosphorylase B"/>
    <property type="match status" value="1"/>
</dbReference>
<protein>
    <submittedName>
        <fullName evidence="3">Glycosyl transferase group 1</fullName>
    </submittedName>
</protein>
<dbReference type="Pfam" id="PF00534">
    <property type="entry name" value="Glycos_transf_1"/>
    <property type="match status" value="1"/>
</dbReference>
<dbReference type="PANTHER" id="PTHR46401:SF2">
    <property type="entry name" value="GLYCOSYLTRANSFERASE WBBK-RELATED"/>
    <property type="match status" value="1"/>
</dbReference>
<evidence type="ECO:0000313" key="4">
    <source>
        <dbReference type="Proteomes" id="UP000320055"/>
    </source>
</evidence>
<keyword evidence="4" id="KW-1185">Reference proteome</keyword>
<dbReference type="GO" id="GO:0016757">
    <property type="term" value="F:glycosyltransferase activity"/>
    <property type="evidence" value="ECO:0007669"/>
    <property type="project" value="InterPro"/>
</dbReference>
<dbReference type="PANTHER" id="PTHR46401">
    <property type="entry name" value="GLYCOSYLTRANSFERASE WBBK-RELATED"/>
    <property type="match status" value="1"/>
</dbReference>
<sequence length="431" mass="49446">MNKKIFTNDTQFQKPDLEKKRHNQERKLILFDLSIYGHHPAYIQYLVQYWCEQELPGSLDIIVSPRFLQVHAEVVDTALSYGQKNVNFVEIAPAEEAALKPRNSIISRTHRAWQEWQLLCKYVDCLGANHCLIMYFDPYQLPLALGIKTPCPFSGIYFRPTFHYHELANYEPKLKERIQQWRERLLISQIVNHPQLQNLFCLDPFAIAPLAQFCRHSQAIHLPDPVPSVSCSLEEITKLKFRLSVEPQRQVFLLFGALTKRKGIYQVLEAVRLLPSFLCQHLCILMVGQVDRGVKTQVESLVADLHQETPIQIIRHYQFVSETEVSHYFQLADVVLATYQRHVGMSGILLLAAAAQKPVLADSYGLMGEITRQHQLGLTVDATKAAEIAQGITQILSNPEAIGDRNQMKQMKQFAAQNSPQRFARTILQHI</sequence>
<gene>
    <name evidence="3" type="ORF">H1P_160030</name>
</gene>
<keyword evidence="1 3" id="KW-0808">Transferase</keyword>
<name>A0A563VMP7_9CYAN</name>
<dbReference type="EMBL" id="CAACVJ010000068">
    <property type="protein sequence ID" value="VEP12691.1"/>
    <property type="molecule type" value="Genomic_DNA"/>
</dbReference>
<evidence type="ECO:0000259" key="2">
    <source>
        <dbReference type="Pfam" id="PF00534"/>
    </source>
</evidence>
<evidence type="ECO:0000313" key="3">
    <source>
        <dbReference type="EMBL" id="VEP12691.1"/>
    </source>
</evidence>
<evidence type="ECO:0000256" key="1">
    <source>
        <dbReference type="ARBA" id="ARBA00022679"/>
    </source>
</evidence>
<reference evidence="3 4" key="1">
    <citation type="submission" date="2019-01" db="EMBL/GenBank/DDBJ databases">
        <authorList>
            <person name="Brito A."/>
        </authorList>
    </citation>
    <scope>NUCLEOTIDE SEQUENCE [LARGE SCALE GENOMIC DNA]</scope>
    <source>
        <strain evidence="3">1</strain>
    </source>
</reference>